<name>A0A8C4QTQ4_EPTBU</name>
<reference evidence="2" key="2">
    <citation type="submission" date="2025-09" db="UniProtKB">
        <authorList>
            <consortium name="Ensembl"/>
        </authorList>
    </citation>
    <scope>IDENTIFICATION</scope>
</reference>
<dbReference type="SUPFAM" id="SSF56436">
    <property type="entry name" value="C-type lectin-like"/>
    <property type="match status" value="1"/>
</dbReference>
<feature type="domain" description="C-type lectin" evidence="1">
    <location>
        <begin position="1"/>
        <end position="108"/>
    </location>
</feature>
<dbReference type="CDD" id="cd00037">
    <property type="entry name" value="CLECT"/>
    <property type="match status" value="1"/>
</dbReference>
<reference evidence="2" key="1">
    <citation type="submission" date="2025-08" db="UniProtKB">
        <authorList>
            <consortium name="Ensembl"/>
        </authorList>
    </citation>
    <scope>IDENTIFICATION</scope>
</reference>
<dbReference type="Pfam" id="PF00059">
    <property type="entry name" value="Lectin_C"/>
    <property type="match status" value="1"/>
</dbReference>
<organism evidence="2 3">
    <name type="scientific">Eptatretus burgeri</name>
    <name type="common">Inshore hagfish</name>
    <dbReference type="NCBI Taxonomy" id="7764"/>
    <lineage>
        <taxon>Eukaryota</taxon>
        <taxon>Metazoa</taxon>
        <taxon>Chordata</taxon>
        <taxon>Craniata</taxon>
        <taxon>Vertebrata</taxon>
        <taxon>Cyclostomata</taxon>
        <taxon>Myxini</taxon>
        <taxon>Myxiniformes</taxon>
        <taxon>Myxinidae</taxon>
        <taxon>Eptatretinae</taxon>
        <taxon>Eptatretus</taxon>
    </lineage>
</organism>
<dbReference type="InterPro" id="IPR016186">
    <property type="entry name" value="C-type_lectin-like/link_sf"/>
</dbReference>
<dbReference type="InterPro" id="IPR050111">
    <property type="entry name" value="C-type_lectin/snaclec_domain"/>
</dbReference>
<dbReference type="Proteomes" id="UP000694388">
    <property type="component" value="Unplaced"/>
</dbReference>
<evidence type="ECO:0000313" key="3">
    <source>
        <dbReference type="Proteomes" id="UP000694388"/>
    </source>
</evidence>
<dbReference type="InterPro" id="IPR016187">
    <property type="entry name" value="CTDL_fold"/>
</dbReference>
<protein>
    <recommendedName>
        <fullName evidence="1">C-type lectin domain-containing protein</fullName>
    </recommendedName>
</protein>
<accession>A0A8C4QTQ4</accession>
<dbReference type="Ensembl" id="ENSEBUT00000020289.1">
    <property type="protein sequence ID" value="ENSEBUP00000019716.1"/>
    <property type="gene ID" value="ENSEBUG00000012249.1"/>
</dbReference>
<dbReference type="GeneTree" id="ENSGT00940000174112"/>
<proteinExistence type="predicted"/>
<dbReference type="PROSITE" id="PS50041">
    <property type="entry name" value="C_TYPE_LECTIN_2"/>
    <property type="match status" value="1"/>
</dbReference>
<dbReference type="InterPro" id="IPR001304">
    <property type="entry name" value="C-type_lectin-like"/>
</dbReference>
<dbReference type="AlphaFoldDB" id="A0A8C4QTQ4"/>
<keyword evidence="3" id="KW-1185">Reference proteome</keyword>
<dbReference type="Gene3D" id="3.10.100.10">
    <property type="entry name" value="Mannose-Binding Protein A, subunit A"/>
    <property type="match status" value="1"/>
</dbReference>
<sequence>MGAAVTCSKLEGSLTSLKNRTESRLLEEKMKFFRNVTEGFWIGLHVDSDGCLSWLDGSSTSYNRLWASNKQECSTYSSGACEHCVEISSKDFSWKERDCTDRTGYICRASRVIETAGVIENGRKAAKVVRPAHIHGKRRSAGCEVRKIFDKPKIALTPNQPSLNEPQGGCPWKWDLFNNKVRCCVVCFQLL</sequence>
<evidence type="ECO:0000259" key="1">
    <source>
        <dbReference type="PROSITE" id="PS50041"/>
    </source>
</evidence>
<dbReference type="PANTHER" id="PTHR22803">
    <property type="entry name" value="MANNOSE, PHOSPHOLIPASE, LECTIN RECEPTOR RELATED"/>
    <property type="match status" value="1"/>
</dbReference>
<evidence type="ECO:0000313" key="2">
    <source>
        <dbReference type="Ensembl" id="ENSEBUP00000019716.1"/>
    </source>
</evidence>